<evidence type="ECO:0000256" key="3">
    <source>
        <dbReference type="RuleBase" id="RU000363"/>
    </source>
</evidence>
<dbReference type="RefSeq" id="WP_248551433.1">
    <property type="nucleotide sequence ID" value="NZ_JALPRK010000006.1"/>
</dbReference>
<name>A0A9X1XXR0_9BACL</name>
<evidence type="ECO:0000256" key="1">
    <source>
        <dbReference type="ARBA" id="ARBA00022857"/>
    </source>
</evidence>
<dbReference type="GO" id="GO:0016491">
    <property type="term" value="F:oxidoreductase activity"/>
    <property type="evidence" value="ECO:0007669"/>
    <property type="project" value="UniProtKB-KW"/>
</dbReference>
<dbReference type="PANTHER" id="PTHR43544:SF7">
    <property type="entry name" value="NADB-LER2"/>
    <property type="match status" value="1"/>
</dbReference>
<dbReference type="EMBL" id="JALPRK010000006">
    <property type="protein sequence ID" value="MCK8487224.1"/>
    <property type="molecule type" value="Genomic_DNA"/>
</dbReference>
<gene>
    <name evidence="4" type="ORF">M0651_08585</name>
</gene>
<reference evidence="4" key="1">
    <citation type="submission" date="2022-04" db="EMBL/GenBank/DDBJ databases">
        <authorList>
            <person name="Seo M.-J."/>
        </authorList>
    </citation>
    <scope>NUCLEOTIDE SEQUENCE</scope>
    <source>
        <strain evidence="4">MBLB2552</strain>
    </source>
</reference>
<comment type="caution">
    <text evidence="4">The sequence shown here is derived from an EMBL/GenBank/DDBJ whole genome shotgun (WGS) entry which is preliminary data.</text>
</comment>
<dbReference type="InterPro" id="IPR051468">
    <property type="entry name" value="Fungal_SecMetab_SDRs"/>
</dbReference>
<evidence type="ECO:0000313" key="5">
    <source>
        <dbReference type="Proteomes" id="UP001139534"/>
    </source>
</evidence>
<keyword evidence="5" id="KW-1185">Reference proteome</keyword>
<dbReference type="SUPFAM" id="SSF51735">
    <property type="entry name" value="NAD(P)-binding Rossmann-fold domains"/>
    <property type="match status" value="1"/>
</dbReference>
<dbReference type="PANTHER" id="PTHR43544">
    <property type="entry name" value="SHORT-CHAIN DEHYDROGENASE/REDUCTASE"/>
    <property type="match status" value="1"/>
</dbReference>
<evidence type="ECO:0000256" key="2">
    <source>
        <dbReference type="ARBA" id="ARBA00023002"/>
    </source>
</evidence>
<dbReference type="InterPro" id="IPR036291">
    <property type="entry name" value="NAD(P)-bd_dom_sf"/>
</dbReference>
<dbReference type="InterPro" id="IPR002347">
    <property type="entry name" value="SDR_fam"/>
</dbReference>
<dbReference type="PRINTS" id="PR00080">
    <property type="entry name" value="SDRFAMILY"/>
</dbReference>
<evidence type="ECO:0000313" key="4">
    <source>
        <dbReference type="EMBL" id="MCK8487224.1"/>
    </source>
</evidence>
<accession>A0A9X1XXR0</accession>
<dbReference type="PRINTS" id="PR00081">
    <property type="entry name" value="GDHRDH"/>
</dbReference>
<dbReference type="GO" id="GO:0005737">
    <property type="term" value="C:cytoplasm"/>
    <property type="evidence" value="ECO:0007669"/>
    <property type="project" value="TreeGrafter"/>
</dbReference>
<keyword evidence="1" id="KW-0521">NADP</keyword>
<comment type="similarity">
    <text evidence="3">Belongs to the short-chain dehydrogenases/reductases (SDR) family.</text>
</comment>
<organism evidence="4 5">
    <name type="scientific">Paenibacillus mellifer</name>
    <dbReference type="NCBI Taxonomy" id="2937794"/>
    <lineage>
        <taxon>Bacteria</taxon>
        <taxon>Bacillati</taxon>
        <taxon>Bacillota</taxon>
        <taxon>Bacilli</taxon>
        <taxon>Bacillales</taxon>
        <taxon>Paenibacillaceae</taxon>
        <taxon>Paenibacillus</taxon>
    </lineage>
</organism>
<keyword evidence="2" id="KW-0560">Oxidoreductase</keyword>
<protein>
    <submittedName>
        <fullName evidence="4">SDR family NAD(P)-dependent oxidoreductase</fullName>
    </submittedName>
</protein>
<dbReference type="Proteomes" id="UP001139534">
    <property type="component" value="Unassembled WGS sequence"/>
</dbReference>
<sequence length="234" mass="25049">MMRLIVTGAGKGLGREIVGEALRRGHEVAASIRSLETNVEALEELQEGAPGKLTLLELDVDEEDSVAKAKEAMAARWGAVDALINNAGILLAREQPIERLEFAAVENTFRTNLYGPMKMVKHFLPLLKAGNRPLILNVSSEAGCLAGAYGGDYPYALSKAALNYFTAQLRKELMPQGFGVYAMHPGWMRTPMGGNQAPGDPLDSARSILDLAEGKLEADTGAVMIGIDGKAMPL</sequence>
<dbReference type="Pfam" id="PF00106">
    <property type="entry name" value="adh_short"/>
    <property type="match status" value="1"/>
</dbReference>
<dbReference type="AlphaFoldDB" id="A0A9X1XXR0"/>
<dbReference type="Gene3D" id="3.40.50.720">
    <property type="entry name" value="NAD(P)-binding Rossmann-like Domain"/>
    <property type="match status" value="1"/>
</dbReference>
<proteinExistence type="inferred from homology"/>